<reference evidence="2 3" key="1">
    <citation type="journal article" date="2024" name="J Genomics">
        <title>Draft genome sequencing and assembly of Favolaschia claudopus CIRM-BRFM 2984 isolated from oak limbs.</title>
        <authorList>
            <person name="Navarro D."/>
            <person name="Drula E."/>
            <person name="Chaduli D."/>
            <person name="Cazenave R."/>
            <person name="Ahrendt S."/>
            <person name="Wang J."/>
            <person name="Lipzen A."/>
            <person name="Daum C."/>
            <person name="Barry K."/>
            <person name="Grigoriev I.V."/>
            <person name="Favel A."/>
            <person name="Rosso M.N."/>
            <person name="Martin F."/>
        </authorList>
    </citation>
    <scope>NUCLEOTIDE SEQUENCE [LARGE SCALE GENOMIC DNA]</scope>
    <source>
        <strain evidence="2 3">CIRM-BRFM 2984</strain>
    </source>
</reference>
<name>A0AAW0AYQ5_9AGAR</name>
<sequence length="1166" mass="129008">MQKEGLDTTRQNDILRRLGLPPTTGDVSNLRQLKAGLDWAARVITPTMLADRLAFLADAATPPTPVHPRPYVPDSAIFKKAFTTADVKAMDDWWGTLKTAHQKFTREPATFDLPPLTDPTPQSRFHQIKATGNKNGVACARANLETAAYAMRGLLMCHTQAANVEWVFLLNYRRFTDPIPSDRILPEPAIPQAHHPAALLINLNLTARPSYAYVEQLLHRGNLYTLYPEHPLNHVQREMWLLLLKAALNKIPVSTIPATFFDSPRMRVLLASDGPDASAAGALYNPTSSPPLDLASADLHAFEPEEADKTSAAPQSDFVQGEDLDPDLSYLLNPDGEDDMVIDQYFRSHSPPPDDVPMRDDSRPSAIHTTPATGVAMDIDRPPSPLVQAAPPLTMHLPHSESRLSLDSEQPRGCSSLWTSTNLPLAPRPRLWISTPKPASEWAPRSQNVRSLPALHTQKQTVPSPLARTSPACPMAKMGSWRHPGGRRVGEAPCGQVAGPSRGRDQPSREVDRLQKEAKDPKLRIRPKDTFPLAADPSFAVAIRYWPLTVRDGEVFSDLRNPHHYEWRPFEASKEEAIQIRRLVESQPMCEIDGVSVPLYFAPNSRRLNPDPEQPRSSVLLLTKAQWCSLRAAEHQRILRTRCVLIVDTVPNADSSGAEIRFDLDGLTRFTNPNRFAYIQDLGNRTKYRETLLHIGEPSDLLEVARRSDRPNADTIQRLNLLSNTLSSTTTQVPAGWDSVATHEFSSRWLSTLKKARGMEVPLGRSHLGHICHQRSLHLESRGCAPHRSAPACGAKLWFIAKRKSSLPPTDMRGLMRSRHAFDGFDGYMPATFIHSVLTTEHSIANGRHGIAASNLSNCVLVTLHNVLLSAVTTNADHEPARRFLIRIFIFIAFNLLDPLNTQADPLRAAPTNANLRPPARAESLLAHLPDITTVDGLLDLLALQSFVVLYMALSSVYPGPSGRMPVDAECLGGRCYGVVERIDLTRAIDHCMDVVPGDPDSTEAPLSYGAALDLYVVNMAASMLTYHAETEDNFEELGRSRDFKNDAFAKQLRHMLAHYDLQPQIHKDEGYGAEGADGANARQSKSTPAALRPSPPAKFADLSNFPPQNDLTLTRQAALCGLCLRRSDPTFLFLDHHLLRSASFAHITNVLISRRSASINVPLDA</sequence>
<accession>A0AAW0AYQ5</accession>
<dbReference type="EMBL" id="JAWWNJ010000047">
    <property type="protein sequence ID" value="KAK7017848.1"/>
    <property type="molecule type" value="Genomic_DNA"/>
</dbReference>
<gene>
    <name evidence="2" type="ORF">R3P38DRAFT_3201506</name>
</gene>
<evidence type="ECO:0000313" key="2">
    <source>
        <dbReference type="EMBL" id="KAK7017848.1"/>
    </source>
</evidence>
<evidence type="ECO:0000313" key="3">
    <source>
        <dbReference type="Proteomes" id="UP001362999"/>
    </source>
</evidence>
<comment type="caution">
    <text evidence="2">The sequence shown here is derived from an EMBL/GenBank/DDBJ whole genome shotgun (WGS) entry which is preliminary data.</text>
</comment>
<feature type="compositionally biased region" description="Basic and acidic residues" evidence="1">
    <location>
        <begin position="502"/>
        <end position="521"/>
    </location>
</feature>
<evidence type="ECO:0000256" key="1">
    <source>
        <dbReference type="SAM" id="MobiDB-lite"/>
    </source>
</evidence>
<dbReference type="AlphaFoldDB" id="A0AAW0AYQ5"/>
<proteinExistence type="predicted"/>
<feature type="region of interest" description="Disordered" evidence="1">
    <location>
        <begin position="481"/>
        <end position="521"/>
    </location>
</feature>
<dbReference type="Proteomes" id="UP001362999">
    <property type="component" value="Unassembled WGS sequence"/>
</dbReference>
<protein>
    <submittedName>
        <fullName evidence="2">Uncharacterized protein</fullName>
    </submittedName>
</protein>
<feature type="region of interest" description="Disordered" evidence="1">
    <location>
        <begin position="1069"/>
        <end position="1106"/>
    </location>
</feature>
<organism evidence="2 3">
    <name type="scientific">Favolaschia claudopus</name>
    <dbReference type="NCBI Taxonomy" id="2862362"/>
    <lineage>
        <taxon>Eukaryota</taxon>
        <taxon>Fungi</taxon>
        <taxon>Dikarya</taxon>
        <taxon>Basidiomycota</taxon>
        <taxon>Agaricomycotina</taxon>
        <taxon>Agaricomycetes</taxon>
        <taxon>Agaricomycetidae</taxon>
        <taxon>Agaricales</taxon>
        <taxon>Marasmiineae</taxon>
        <taxon>Mycenaceae</taxon>
        <taxon>Favolaschia</taxon>
    </lineage>
</organism>
<keyword evidence="3" id="KW-1185">Reference proteome</keyword>